<protein>
    <submittedName>
        <fullName evidence="1">Uncharacterized protein</fullName>
    </submittedName>
</protein>
<dbReference type="EMBL" id="DTET01000113">
    <property type="protein sequence ID" value="HGV66623.1"/>
    <property type="molecule type" value="Genomic_DNA"/>
</dbReference>
<comment type="caution">
    <text evidence="1">The sequence shown here is derived from an EMBL/GenBank/DDBJ whole genome shotgun (WGS) entry which is preliminary data.</text>
</comment>
<proteinExistence type="predicted"/>
<dbReference type="AlphaFoldDB" id="A0A7J3QEG9"/>
<evidence type="ECO:0000313" key="1">
    <source>
        <dbReference type="EMBL" id="HGV66623.1"/>
    </source>
</evidence>
<organism evidence="1">
    <name type="scientific">Ignisphaera aggregans</name>
    <dbReference type="NCBI Taxonomy" id="334771"/>
    <lineage>
        <taxon>Archaea</taxon>
        <taxon>Thermoproteota</taxon>
        <taxon>Thermoprotei</taxon>
        <taxon>Desulfurococcales</taxon>
        <taxon>Desulfurococcaceae</taxon>
        <taxon>Ignisphaera</taxon>
    </lineage>
</organism>
<name>A0A7J3QEG9_9CREN</name>
<reference evidence="1" key="1">
    <citation type="journal article" date="2020" name="mSystems">
        <title>Genome- and Community-Level Interaction Insights into Carbon Utilization and Element Cycling Functions of Hydrothermarchaeota in Hydrothermal Sediment.</title>
        <authorList>
            <person name="Zhou Z."/>
            <person name="Liu Y."/>
            <person name="Xu W."/>
            <person name="Pan J."/>
            <person name="Luo Z.H."/>
            <person name="Li M."/>
        </authorList>
    </citation>
    <scope>NUCLEOTIDE SEQUENCE [LARGE SCALE GENOMIC DNA]</scope>
    <source>
        <strain evidence="1">SpSt-721</strain>
    </source>
</reference>
<accession>A0A7J3QEG9</accession>
<gene>
    <name evidence="1" type="ORF">ENV02_02250</name>
</gene>
<sequence length="106" mass="12408">MFTSDNDADLKQILEKICKNTNTACIDIIPFSRDMANFILTWLETWIFLYSENIKLQDIKENIDLEFIERVAKCHLESFEYAKNGSYIYNVDVDEFINIAKILSKG</sequence>